<evidence type="ECO:0000313" key="2">
    <source>
        <dbReference type="EMBL" id="AKA34116.1"/>
    </source>
</evidence>
<organism evidence="2 3">
    <name type="scientific">Flagellimonas lutaonensis</name>
    <dbReference type="NCBI Taxonomy" id="516051"/>
    <lineage>
        <taxon>Bacteria</taxon>
        <taxon>Pseudomonadati</taxon>
        <taxon>Bacteroidota</taxon>
        <taxon>Flavobacteriia</taxon>
        <taxon>Flavobacteriales</taxon>
        <taxon>Flavobacteriaceae</taxon>
        <taxon>Flagellimonas</taxon>
    </lineage>
</organism>
<feature type="signal peptide" evidence="1">
    <location>
        <begin position="1"/>
        <end position="21"/>
    </location>
</feature>
<dbReference type="Gene3D" id="2.60.40.10">
    <property type="entry name" value="Immunoglobulins"/>
    <property type="match status" value="3"/>
</dbReference>
<accession>A0A0D5YQJ4</accession>
<protein>
    <submittedName>
        <fullName evidence="2">Fibronectin, type III</fullName>
    </submittedName>
</protein>
<keyword evidence="3" id="KW-1185">Reference proteome</keyword>
<dbReference type="STRING" id="516051.VC82_435"/>
<dbReference type="InterPro" id="IPR013783">
    <property type="entry name" value="Ig-like_fold"/>
</dbReference>
<sequence>MMKKLLYILFLGIGFASYSQECPDLLSPVDGATNVPVDATITWEAIPGIPGYQIRLGTTPGGGELGVTSVGSATSYTPPQGLPDNTQIYVTIILDFLFQGGSDIVCESQSFTTEDVTTPPACTSIRTPQDGAVDVSVFTNISWNYAPTATGYRVTVGTTPGGNDVVNDFDVGNVLTYNPPGEFDPNTTFYVRIVPYNENGAAPNCQESTFITGDVAPLPGCTSLITPVNGAINVPLTPFLEWVPVPGATGYRVTIGTTPTNANILDSAVFTTNSTFVIDFEPNLTFFVRIVPFNDSGEAIGCGQESFSTLLGCGPFLDLTTGEFVSFNPEVVFPPVFSFCENDDPLVLTAPIIADGYRWYSVDPFDNVSLISENRELTVDQVGDYQLEVYDIISQPGGVIECGTTVDFEVVSSEIATLERLDISEMALGLRIEVVASGNGDYEYAIDDVNGPYQDSNVFNGVQPGNHTLYVRDKNGCGVVEESFEQDLTVEGFPKFFTPNGDNINDFWQFIQPEGQNIVLTSIRIFDRYGKLLTEIRQDSQGWDGTFNGRQLPADDYWYLAIDDSNREVRGHFSLKR</sequence>
<dbReference type="SUPFAM" id="SSF49265">
    <property type="entry name" value="Fibronectin type III"/>
    <property type="match status" value="1"/>
</dbReference>
<dbReference type="EMBL" id="CP011071">
    <property type="protein sequence ID" value="AKA34116.1"/>
    <property type="molecule type" value="Genomic_DNA"/>
</dbReference>
<dbReference type="PATRIC" id="fig|516051.4.peg.450"/>
<dbReference type="HOGENOM" id="CLU_476293_0_0_10"/>
<gene>
    <name evidence="2" type="ORF">VC82_435</name>
</gene>
<dbReference type="Proteomes" id="UP000032726">
    <property type="component" value="Chromosome"/>
</dbReference>
<dbReference type="InterPro" id="IPR026341">
    <property type="entry name" value="T9SS_type_B"/>
</dbReference>
<dbReference type="AlphaFoldDB" id="A0A0D5YQJ4"/>
<dbReference type="Pfam" id="PF13585">
    <property type="entry name" value="CHU_C"/>
    <property type="match status" value="1"/>
</dbReference>
<feature type="chain" id="PRO_5002300214" evidence="1">
    <location>
        <begin position="22"/>
        <end position="577"/>
    </location>
</feature>
<reference evidence="2 3" key="1">
    <citation type="submission" date="2015-03" db="EMBL/GenBank/DDBJ databases">
        <title>Complete genome sequence of Muricauda lutaonensis CC-HSB-11T, isolated from a coastal hot spring.</title>
        <authorList>
            <person name="Kim K.M."/>
        </authorList>
    </citation>
    <scope>NUCLEOTIDE SEQUENCE [LARGE SCALE GENOMIC DNA]</scope>
    <source>
        <strain evidence="2 3">CC-HSB-11</strain>
    </source>
</reference>
<keyword evidence="1" id="KW-0732">Signal</keyword>
<dbReference type="OrthoDB" id="9813840at2"/>
<dbReference type="KEGG" id="mlt:VC82_435"/>
<dbReference type="InterPro" id="IPR036116">
    <property type="entry name" value="FN3_sf"/>
</dbReference>
<name>A0A0D5YQJ4_9FLAO</name>
<dbReference type="NCBIfam" id="TIGR04131">
    <property type="entry name" value="Bac_Flav_CTERM"/>
    <property type="match status" value="1"/>
</dbReference>
<dbReference type="RefSeq" id="WP_084598141.1">
    <property type="nucleotide sequence ID" value="NZ_CP011071.1"/>
</dbReference>
<proteinExistence type="predicted"/>
<evidence type="ECO:0000256" key="1">
    <source>
        <dbReference type="SAM" id="SignalP"/>
    </source>
</evidence>
<evidence type="ECO:0000313" key="3">
    <source>
        <dbReference type="Proteomes" id="UP000032726"/>
    </source>
</evidence>